<keyword evidence="1" id="KW-0812">Transmembrane</keyword>
<dbReference type="EMBL" id="BPLR01000772">
    <property type="protein sequence ID" value="GIY97354.1"/>
    <property type="molecule type" value="Genomic_DNA"/>
</dbReference>
<reference evidence="2 3" key="1">
    <citation type="submission" date="2021-06" db="EMBL/GenBank/DDBJ databases">
        <title>Caerostris extrusa draft genome.</title>
        <authorList>
            <person name="Kono N."/>
            <person name="Arakawa K."/>
        </authorList>
    </citation>
    <scope>NUCLEOTIDE SEQUENCE [LARGE SCALE GENOMIC DNA]</scope>
</reference>
<keyword evidence="3" id="KW-1185">Reference proteome</keyword>
<proteinExistence type="predicted"/>
<organism evidence="2 3">
    <name type="scientific">Caerostris extrusa</name>
    <name type="common">Bark spider</name>
    <name type="synonym">Caerostris bankana</name>
    <dbReference type="NCBI Taxonomy" id="172846"/>
    <lineage>
        <taxon>Eukaryota</taxon>
        <taxon>Metazoa</taxon>
        <taxon>Ecdysozoa</taxon>
        <taxon>Arthropoda</taxon>
        <taxon>Chelicerata</taxon>
        <taxon>Arachnida</taxon>
        <taxon>Araneae</taxon>
        <taxon>Araneomorphae</taxon>
        <taxon>Entelegynae</taxon>
        <taxon>Araneoidea</taxon>
        <taxon>Araneidae</taxon>
        <taxon>Caerostris</taxon>
    </lineage>
</organism>
<keyword evidence="1" id="KW-1133">Transmembrane helix</keyword>
<sequence length="100" mass="11489">MKRNGIQQTVHPACLPRQPRHLKPQQTHIFSFPYHSFLPILLLTWWVGGLNDSSHFDPQIAESLLSFSLNLINRSAKGWKRGVSDPVYLSPRPGIRIFDD</sequence>
<feature type="transmembrane region" description="Helical" evidence="1">
    <location>
        <begin position="29"/>
        <end position="48"/>
    </location>
</feature>
<evidence type="ECO:0000313" key="2">
    <source>
        <dbReference type="EMBL" id="GIY97354.1"/>
    </source>
</evidence>
<protein>
    <submittedName>
        <fullName evidence="2">Uncharacterized protein</fullName>
    </submittedName>
</protein>
<dbReference type="Proteomes" id="UP001054945">
    <property type="component" value="Unassembled WGS sequence"/>
</dbReference>
<gene>
    <name evidence="2" type="ORF">CEXT_262041</name>
</gene>
<dbReference type="AlphaFoldDB" id="A0AAV4XU15"/>
<evidence type="ECO:0000313" key="3">
    <source>
        <dbReference type="Proteomes" id="UP001054945"/>
    </source>
</evidence>
<evidence type="ECO:0000256" key="1">
    <source>
        <dbReference type="SAM" id="Phobius"/>
    </source>
</evidence>
<accession>A0AAV4XU15</accession>
<name>A0AAV4XU15_CAEEX</name>
<comment type="caution">
    <text evidence="2">The sequence shown here is derived from an EMBL/GenBank/DDBJ whole genome shotgun (WGS) entry which is preliminary data.</text>
</comment>
<keyword evidence="1" id="KW-0472">Membrane</keyword>